<protein>
    <submittedName>
        <fullName evidence="2">Uncharacterized protein</fullName>
    </submittedName>
</protein>
<evidence type="ECO:0000256" key="1">
    <source>
        <dbReference type="SAM" id="MobiDB-lite"/>
    </source>
</evidence>
<evidence type="ECO:0000313" key="3">
    <source>
        <dbReference type="Proteomes" id="UP000184501"/>
    </source>
</evidence>
<feature type="region of interest" description="Disordered" evidence="1">
    <location>
        <begin position="1"/>
        <end position="81"/>
    </location>
</feature>
<proteinExistence type="predicted"/>
<keyword evidence="3" id="KW-1185">Reference proteome</keyword>
<gene>
    <name evidence="2" type="ORF">SAMN05444320_11827</name>
</gene>
<evidence type="ECO:0000313" key="2">
    <source>
        <dbReference type="EMBL" id="SHH00047.1"/>
    </source>
</evidence>
<feature type="compositionally biased region" description="Pro residues" evidence="1">
    <location>
        <begin position="1"/>
        <end position="10"/>
    </location>
</feature>
<name>A0A1M5PEC4_STRHI</name>
<dbReference type="STRING" id="2017.SAMN05444320_11827"/>
<dbReference type="EMBL" id="FQVN01000018">
    <property type="protein sequence ID" value="SHH00047.1"/>
    <property type="molecule type" value="Genomic_DNA"/>
</dbReference>
<dbReference type="AlphaFoldDB" id="A0A1M5PEC4"/>
<reference evidence="2 3" key="1">
    <citation type="submission" date="2016-11" db="EMBL/GenBank/DDBJ databases">
        <authorList>
            <person name="Jaros S."/>
            <person name="Januszkiewicz K."/>
            <person name="Wedrychowicz H."/>
        </authorList>
    </citation>
    <scope>NUCLEOTIDE SEQUENCE [LARGE SCALE GENOMIC DNA]</scope>
    <source>
        <strain evidence="2 3">DSM 44523</strain>
    </source>
</reference>
<accession>A0A1M5PEC4</accession>
<dbReference type="Proteomes" id="UP000184501">
    <property type="component" value="Unassembled WGS sequence"/>
</dbReference>
<feature type="compositionally biased region" description="Basic and acidic residues" evidence="1">
    <location>
        <begin position="54"/>
        <end position="81"/>
    </location>
</feature>
<sequence length="81" mass="8986">MRPPDDPPTPNQAAGVLGAAHTPPRHLLDVGRIPNSQWGTDRHPRPADPLSPAERQKQRRESALDEIARITHEHGGYPDDF</sequence>
<organism evidence="2 3">
    <name type="scientific">Streptoalloteichus hindustanus</name>
    <dbReference type="NCBI Taxonomy" id="2017"/>
    <lineage>
        <taxon>Bacteria</taxon>
        <taxon>Bacillati</taxon>
        <taxon>Actinomycetota</taxon>
        <taxon>Actinomycetes</taxon>
        <taxon>Pseudonocardiales</taxon>
        <taxon>Pseudonocardiaceae</taxon>
        <taxon>Streptoalloteichus</taxon>
    </lineage>
</organism>